<dbReference type="GO" id="GO:0005975">
    <property type="term" value="P:carbohydrate metabolic process"/>
    <property type="evidence" value="ECO:0007669"/>
    <property type="project" value="InterPro"/>
</dbReference>
<dbReference type="SUPFAM" id="SSF57180">
    <property type="entry name" value="Cellulose-binding domain"/>
    <property type="match status" value="1"/>
</dbReference>
<evidence type="ECO:0000259" key="3">
    <source>
        <dbReference type="PROSITE" id="PS51164"/>
    </source>
</evidence>
<organism evidence="4 5">
    <name type="scientific">Neocallimastix californiae</name>
    <dbReference type="NCBI Taxonomy" id="1754190"/>
    <lineage>
        <taxon>Eukaryota</taxon>
        <taxon>Fungi</taxon>
        <taxon>Fungi incertae sedis</taxon>
        <taxon>Chytridiomycota</taxon>
        <taxon>Chytridiomycota incertae sedis</taxon>
        <taxon>Neocallimastigomycetes</taxon>
        <taxon>Neocallimastigales</taxon>
        <taxon>Neocallimastigaceae</taxon>
        <taxon>Neocallimastix</taxon>
    </lineage>
</organism>
<dbReference type="AlphaFoldDB" id="A0A1Y2BQW8"/>
<sequence>MNLNIVISLFFVFLVNVCSALTTKSITKSITKTIPNITKTTTKSITKSIPIIPKSTTKGIPGVTLNLPDNVADYTVTCFGPKGIRGFKKRDVTTSVTKTLPTKALPNVITSTIPKLSTTKALPNVITSTIPKLSTTKALPNVITSTIPKLTTTTKKPVTTTTTCDIYCQINNYGNHIQNLSTLAGGYTRFSSFPKEGSTCIIFTRTYPITSTKTTSVLVSTYKAQSRHVTYSANVGTKKTSAVIFETTSFGYTEVYTTFTYPLVITENYKTPEPTISCATEYSTGEIHTIYTKALNPPSLVETSIYNRPITLTKSFDYITSTTSNVATTSCTVIFDEQSSITLTTTTTSTKHLPVITATTTSTKQPPVITSTTSTSTKQLPVITSTTSTSTKQLPVITSTTSTKQPPVITTTTSTKQIPVITSTTTNTTKCLPVTVTVTEKENITVTEKTTVTVTIHSNPTNTNNVNCAKKWGQCGGIGFNGPTCCESGSVCKELNRYYSQCI</sequence>
<reference evidence="4 5" key="1">
    <citation type="submission" date="2016-08" db="EMBL/GenBank/DDBJ databases">
        <title>A Parts List for Fungal Cellulosomes Revealed by Comparative Genomics.</title>
        <authorList>
            <consortium name="DOE Joint Genome Institute"/>
            <person name="Haitjema C.H."/>
            <person name="Gilmore S.P."/>
            <person name="Henske J.K."/>
            <person name="Solomon K.V."/>
            <person name="De Groot R."/>
            <person name="Kuo A."/>
            <person name="Mondo S.J."/>
            <person name="Salamov A.A."/>
            <person name="Labutti K."/>
            <person name="Zhao Z."/>
            <person name="Chiniquy J."/>
            <person name="Barry K."/>
            <person name="Brewer H.M."/>
            <person name="Purvine S.O."/>
            <person name="Wright A.T."/>
            <person name="Boxma B."/>
            <person name="Van Alen T."/>
            <person name="Hackstein J.H."/>
            <person name="Baker S.E."/>
            <person name="Grigoriev I.V."/>
            <person name="O'Malley M.A."/>
        </authorList>
    </citation>
    <scope>NUCLEOTIDE SEQUENCE [LARGE SCALE GENOMIC DNA]</scope>
    <source>
        <strain evidence="4 5">G1</strain>
    </source>
</reference>
<dbReference type="OrthoDB" id="444269at2759"/>
<evidence type="ECO:0000313" key="5">
    <source>
        <dbReference type="Proteomes" id="UP000193920"/>
    </source>
</evidence>
<evidence type="ECO:0000313" key="4">
    <source>
        <dbReference type="EMBL" id="ORY37133.1"/>
    </source>
</evidence>
<dbReference type="PROSITE" id="PS51164">
    <property type="entry name" value="CBM1_2"/>
    <property type="match status" value="1"/>
</dbReference>
<dbReference type="GO" id="GO:0005576">
    <property type="term" value="C:extracellular region"/>
    <property type="evidence" value="ECO:0007669"/>
    <property type="project" value="InterPro"/>
</dbReference>
<dbReference type="GO" id="GO:0030248">
    <property type="term" value="F:cellulose binding"/>
    <property type="evidence" value="ECO:0007669"/>
    <property type="project" value="InterPro"/>
</dbReference>
<dbReference type="Pfam" id="PF00734">
    <property type="entry name" value="CBM_1"/>
    <property type="match status" value="1"/>
</dbReference>
<dbReference type="InterPro" id="IPR035971">
    <property type="entry name" value="CBD_sf"/>
</dbReference>
<feature type="signal peptide" evidence="2">
    <location>
        <begin position="1"/>
        <end position="20"/>
    </location>
</feature>
<protein>
    <recommendedName>
        <fullName evidence="3">CBM1 domain-containing protein</fullName>
    </recommendedName>
</protein>
<dbReference type="PROSITE" id="PS00562">
    <property type="entry name" value="CBM1_1"/>
    <property type="match status" value="1"/>
</dbReference>
<dbReference type="EMBL" id="MCOG01000144">
    <property type="protein sequence ID" value="ORY37133.1"/>
    <property type="molecule type" value="Genomic_DNA"/>
</dbReference>
<feature type="chain" id="PRO_5013028187" description="CBM1 domain-containing protein" evidence="2">
    <location>
        <begin position="21"/>
        <end position="503"/>
    </location>
</feature>
<dbReference type="Proteomes" id="UP000193920">
    <property type="component" value="Unassembled WGS sequence"/>
</dbReference>
<proteinExistence type="predicted"/>
<keyword evidence="5" id="KW-1185">Reference proteome</keyword>
<evidence type="ECO:0000256" key="2">
    <source>
        <dbReference type="SAM" id="SignalP"/>
    </source>
</evidence>
<evidence type="ECO:0000256" key="1">
    <source>
        <dbReference type="ARBA" id="ARBA00022729"/>
    </source>
</evidence>
<accession>A0A1Y2BQW8</accession>
<dbReference type="InterPro" id="IPR000254">
    <property type="entry name" value="CBD"/>
</dbReference>
<feature type="domain" description="CBM1" evidence="3">
    <location>
        <begin position="467"/>
        <end position="503"/>
    </location>
</feature>
<dbReference type="SMART" id="SM00236">
    <property type="entry name" value="fCBD"/>
    <property type="match status" value="1"/>
</dbReference>
<name>A0A1Y2BQW8_9FUNG</name>
<gene>
    <name evidence="4" type="ORF">LY90DRAFT_704697</name>
</gene>
<comment type="caution">
    <text evidence="4">The sequence shown here is derived from an EMBL/GenBank/DDBJ whole genome shotgun (WGS) entry which is preliminary data.</text>
</comment>
<keyword evidence="1 2" id="KW-0732">Signal</keyword>